<dbReference type="PANTHER" id="PTHR30093:SF2">
    <property type="entry name" value="TYPE II SECRETION SYSTEM PROTEIN H"/>
    <property type="match status" value="1"/>
</dbReference>
<dbReference type="Pfam" id="PF07596">
    <property type="entry name" value="SBP_bac_10"/>
    <property type="match status" value="1"/>
</dbReference>
<dbReference type="PROSITE" id="PS00409">
    <property type="entry name" value="PROKAR_NTER_METHYL"/>
    <property type="match status" value="1"/>
</dbReference>
<evidence type="ECO:0000313" key="3">
    <source>
        <dbReference type="Proteomes" id="UP001158067"/>
    </source>
</evidence>
<dbReference type="PANTHER" id="PTHR30093">
    <property type="entry name" value="GENERAL SECRETION PATHWAY PROTEIN G"/>
    <property type="match status" value="1"/>
</dbReference>
<accession>A0ABY1PPL7</accession>
<dbReference type="NCBIfam" id="TIGR04294">
    <property type="entry name" value="pre_pil_HX9DG"/>
    <property type="match status" value="1"/>
</dbReference>
<protein>
    <submittedName>
        <fullName evidence="2">Prepilin-type N-terminal cleavage/methylation domain-containing protein/prepilin-type processing-associated H-X9-DG domain-containing protein</fullName>
    </submittedName>
</protein>
<dbReference type="Gene3D" id="3.30.700.10">
    <property type="entry name" value="Glycoprotein, Type 4 Pilin"/>
    <property type="match status" value="1"/>
</dbReference>
<dbReference type="InterPro" id="IPR045584">
    <property type="entry name" value="Pilin-like"/>
</dbReference>
<dbReference type="Proteomes" id="UP001158067">
    <property type="component" value="Unassembled WGS sequence"/>
</dbReference>
<reference evidence="2 3" key="1">
    <citation type="submission" date="2017-05" db="EMBL/GenBank/DDBJ databases">
        <authorList>
            <person name="Varghese N."/>
            <person name="Submissions S."/>
        </authorList>
    </citation>
    <scope>NUCLEOTIDE SEQUENCE [LARGE SCALE GENOMIC DNA]</scope>
    <source>
        <strain evidence="2 3">DSM 25457</strain>
    </source>
</reference>
<gene>
    <name evidence="2" type="ORF">SAMN06265222_101569</name>
</gene>
<dbReference type="EMBL" id="FXUG01000001">
    <property type="protein sequence ID" value="SMP41369.1"/>
    <property type="molecule type" value="Genomic_DNA"/>
</dbReference>
<evidence type="ECO:0000259" key="1">
    <source>
        <dbReference type="Pfam" id="PF07596"/>
    </source>
</evidence>
<feature type="domain" description="DUF1559" evidence="1">
    <location>
        <begin position="40"/>
        <end position="369"/>
    </location>
</feature>
<comment type="caution">
    <text evidence="2">The sequence shown here is derived from an EMBL/GenBank/DDBJ whole genome shotgun (WGS) entry which is preliminary data.</text>
</comment>
<organism evidence="2 3">
    <name type="scientific">Neorhodopirellula lusitana</name>
    <dbReference type="NCBI Taxonomy" id="445327"/>
    <lineage>
        <taxon>Bacteria</taxon>
        <taxon>Pseudomonadati</taxon>
        <taxon>Planctomycetota</taxon>
        <taxon>Planctomycetia</taxon>
        <taxon>Pirellulales</taxon>
        <taxon>Pirellulaceae</taxon>
        <taxon>Neorhodopirellula</taxon>
    </lineage>
</organism>
<evidence type="ECO:0000313" key="2">
    <source>
        <dbReference type="EMBL" id="SMP41369.1"/>
    </source>
</evidence>
<dbReference type="Pfam" id="PF07963">
    <property type="entry name" value="N_methyl"/>
    <property type="match status" value="1"/>
</dbReference>
<dbReference type="InterPro" id="IPR012902">
    <property type="entry name" value="N_methyl_site"/>
</dbReference>
<name>A0ABY1PPL7_9BACT</name>
<sequence length="412" mass="44010">MKGLLRIAGGPGRRGFTLVELLVVIAIIGVLVGLLLPAVQAAREAARRMSCSNNFKQIGLGIHNYHSAYKQLPQHGGGTTGGKKFPVDGQNAYDETESHNRLRLSILVGLMPFIEGQSLWEQISNPNALNDDGTTRTPVPWPAMGPTPENDEYGPWMTNIPTLRCPSDPGVGLPGLGRTNYVASIGDSVVAAVRGPYGGTGTQMTDLSNSEEARASARGFFRIREKTSFRDCLDGLSNTIAMGEIATDLGDNDKRTILLNKNNLFKAWQPGFAPNSCESTTYIDASRPQFWNATYSGTTSTRGRGYQWAEHYPNYGAVTTIMPPNKALCGSANNDQNGIIAPPSSRHQGGVHILMGDGAVKFITDSIEAGNSAAEQVGAGRAGDAAPGSASPYGLWGKLGTRAIREVIDEEF</sequence>
<dbReference type="RefSeq" id="WP_283430792.1">
    <property type="nucleotide sequence ID" value="NZ_CAWLDM010000001.1"/>
</dbReference>
<dbReference type="InterPro" id="IPR027558">
    <property type="entry name" value="Pre_pil_HX9DG_C"/>
</dbReference>
<dbReference type="NCBIfam" id="TIGR02532">
    <property type="entry name" value="IV_pilin_GFxxxE"/>
    <property type="match status" value="1"/>
</dbReference>
<dbReference type="SUPFAM" id="SSF54523">
    <property type="entry name" value="Pili subunits"/>
    <property type="match status" value="1"/>
</dbReference>
<dbReference type="InterPro" id="IPR011453">
    <property type="entry name" value="DUF1559"/>
</dbReference>
<keyword evidence="3" id="KW-1185">Reference proteome</keyword>
<proteinExistence type="predicted"/>